<dbReference type="InterPro" id="IPR050644">
    <property type="entry name" value="PG_Glycine_Bridge_Synth"/>
</dbReference>
<dbReference type="InterPro" id="IPR003447">
    <property type="entry name" value="FEMABX"/>
</dbReference>
<keyword evidence="4" id="KW-0573">Peptidoglycan synthesis</keyword>
<gene>
    <name evidence="8" type="ORF">A3B87_00065</name>
</gene>
<evidence type="ECO:0000313" key="8">
    <source>
        <dbReference type="EMBL" id="OGG87252.1"/>
    </source>
</evidence>
<dbReference type="GO" id="GO:0016755">
    <property type="term" value="F:aminoacyltransferase activity"/>
    <property type="evidence" value="ECO:0007669"/>
    <property type="project" value="InterPro"/>
</dbReference>
<keyword evidence="5" id="KW-0012">Acyltransferase</keyword>
<evidence type="ECO:0000256" key="1">
    <source>
        <dbReference type="ARBA" id="ARBA00009943"/>
    </source>
</evidence>
<dbReference type="Gene3D" id="3.40.630.30">
    <property type="match status" value="1"/>
</dbReference>
<comment type="similarity">
    <text evidence="1">Belongs to the FemABX family.</text>
</comment>
<dbReference type="InterPro" id="IPR038740">
    <property type="entry name" value="BioF2-like_GNAT_dom"/>
</dbReference>
<dbReference type="GO" id="GO:0071555">
    <property type="term" value="P:cell wall organization"/>
    <property type="evidence" value="ECO:0007669"/>
    <property type="project" value="UniProtKB-KW"/>
</dbReference>
<keyword evidence="6" id="KW-0961">Cell wall biogenesis/degradation</keyword>
<comment type="caution">
    <text evidence="8">The sequence shown here is derived from an EMBL/GenBank/DDBJ whole genome shotgun (WGS) entry which is preliminary data.</text>
</comment>
<accession>A0A1F6FN16</accession>
<feature type="domain" description="BioF2-like acetyltransferase" evidence="7">
    <location>
        <begin position="168"/>
        <end position="295"/>
    </location>
</feature>
<protein>
    <recommendedName>
        <fullName evidence="7">BioF2-like acetyltransferase domain-containing protein</fullName>
    </recommendedName>
</protein>
<evidence type="ECO:0000256" key="3">
    <source>
        <dbReference type="ARBA" id="ARBA00022960"/>
    </source>
</evidence>
<dbReference type="STRING" id="1798561.A3B87_00065"/>
<evidence type="ECO:0000259" key="7">
    <source>
        <dbReference type="Pfam" id="PF13480"/>
    </source>
</evidence>
<dbReference type="Pfam" id="PF13480">
    <property type="entry name" value="Acetyltransf_6"/>
    <property type="match status" value="1"/>
</dbReference>
<evidence type="ECO:0000256" key="6">
    <source>
        <dbReference type="ARBA" id="ARBA00023316"/>
    </source>
</evidence>
<dbReference type="AlphaFoldDB" id="A0A1F6FN16"/>
<sequence>MQYKIQKLDINKYKIWDDFCNNCNQVWFWHTTDWLEYILARTEFSPKNLSFFVCEGDVLEAIVPLVSEKINNYREITYEGGPVPAPAIKDNLSDHGKSELIKLIFKTIDKLANENKTSRSSFSYSPLTKDALQKKNNPNLTDMGFNNISLATRLIDLKKDEQTLWKELRRNHRRNIEKGRQFQVNIYDSGKITEQIFNNYTKLHAKAAGRQTRPQKTFQLMLEWIKAGLAFLAAVEHQGAQIGFEYYSLYKNQVYGFSAANDPDYESRYPIRQILEWQSILYMKTRRFDFYEIGLQQNEILPYDFPDQKQLNISHFKKGFGGFELPFPIFEKYYSQEYSSKMKAEQKSKFDQREKKQYG</sequence>
<evidence type="ECO:0000256" key="4">
    <source>
        <dbReference type="ARBA" id="ARBA00022984"/>
    </source>
</evidence>
<evidence type="ECO:0000256" key="2">
    <source>
        <dbReference type="ARBA" id="ARBA00022679"/>
    </source>
</evidence>
<proteinExistence type="inferred from homology"/>
<organism evidence="8 9">
    <name type="scientific">Candidatus Kuenenbacteria bacterium RIFCSPHIGHO2_02_FULL_39_13</name>
    <dbReference type="NCBI Taxonomy" id="1798561"/>
    <lineage>
        <taxon>Bacteria</taxon>
        <taxon>Candidatus Kueneniibacteriota</taxon>
    </lineage>
</organism>
<dbReference type="Proteomes" id="UP000179136">
    <property type="component" value="Unassembled WGS sequence"/>
</dbReference>
<dbReference type="GO" id="GO:0008360">
    <property type="term" value="P:regulation of cell shape"/>
    <property type="evidence" value="ECO:0007669"/>
    <property type="project" value="UniProtKB-KW"/>
</dbReference>
<name>A0A1F6FN16_9BACT</name>
<keyword evidence="2" id="KW-0808">Transferase</keyword>
<dbReference type="PANTHER" id="PTHR36174:SF1">
    <property type="entry name" value="LIPID II:GLYCINE GLYCYLTRANSFERASE"/>
    <property type="match status" value="1"/>
</dbReference>
<keyword evidence="3" id="KW-0133">Cell shape</keyword>
<dbReference type="InterPro" id="IPR016181">
    <property type="entry name" value="Acyl_CoA_acyltransferase"/>
</dbReference>
<dbReference type="SUPFAM" id="SSF55729">
    <property type="entry name" value="Acyl-CoA N-acyltransferases (Nat)"/>
    <property type="match status" value="1"/>
</dbReference>
<dbReference type="PROSITE" id="PS51191">
    <property type="entry name" value="FEMABX"/>
    <property type="match status" value="1"/>
</dbReference>
<dbReference type="PANTHER" id="PTHR36174">
    <property type="entry name" value="LIPID II:GLYCINE GLYCYLTRANSFERASE"/>
    <property type="match status" value="1"/>
</dbReference>
<dbReference type="GO" id="GO:0009252">
    <property type="term" value="P:peptidoglycan biosynthetic process"/>
    <property type="evidence" value="ECO:0007669"/>
    <property type="project" value="UniProtKB-KW"/>
</dbReference>
<evidence type="ECO:0000313" key="9">
    <source>
        <dbReference type="Proteomes" id="UP000179136"/>
    </source>
</evidence>
<evidence type="ECO:0000256" key="5">
    <source>
        <dbReference type="ARBA" id="ARBA00023315"/>
    </source>
</evidence>
<reference evidence="8 9" key="1">
    <citation type="journal article" date="2016" name="Nat. Commun.">
        <title>Thousands of microbial genomes shed light on interconnected biogeochemical processes in an aquifer system.</title>
        <authorList>
            <person name="Anantharaman K."/>
            <person name="Brown C.T."/>
            <person name="Hug L.A."/>
            <person name="Sharon I."/>
            <person name="Castelle C.J."/>
            <person name="Probst A.J."/>
            <person name="Thomas B.C."/>
            <person name="Singh A."/>
            <person name="Wilkins M.J."/>
            <person name="Karaoz U."/>
            <person name="Brodie E.L."/>
            <person name="Williams K.H."/>
            <person name="Hubbard S.S."/>
            <person name="Banfield J.F."/>
        </authorList>
    </citation>
    <scope>NUCLEOTIDE SEQUENCE [LARGE SCALE GENOMIC DNA]</scope>
</reference>
<dbReference type="EMBL" id="MFMW01000017">
    <property type="protein sequence ID" value="OGG87252.1"/>
    <property type="molecule type" value="Genomic_DNA"/>
</dbReference>